<keyword evidence="8" id="KW-0378">Hydrolase</keyword>
<evidence type="ECO:0000256" key="5">
    <source>
        <dbReference type="ARBA" id="ARBA00023242"/>
    </source>
</evidence>
<feature type="domain" description="BHLH" evidence="7">
    <location>
        <begin position="47"/>
        <end position="99"/>
    </location>
</feature>
<dbReference type="GO" id="GO:0003677">
    <property type="term" value="F:DNA binding"/>
    <property type="evidence" value="ECO:0007669"/>
    <property type="project" value="UniProtKB-KW"/>
</dbReference>
<dbReference type="FunFam" id="4.10.280.10:FF:000074">
    <property type="entry name" value="Transcription factor ORG2"/>
    <property type="match status" value="1"/>
</dbReference>
<dbReference type="Proteomes" id="UP001567538">
    <property type="component" value="Unassembled WGS sequence"/>
</dbReference>
<reference evidence="8 9" key="1">
    <citation type="submission" date="2024-06" db="EMBL/GenBank/DDBJ databases">
        <title>A chromosome level genome sequence of Diviner's sage (Salvia divinorum).</title>
        <authorList>
            <person name="Ford S.A."/>
            <person name="Ro D.-K."/>
            <person name="Ness R.W."/>
            <person name="Phillips M.A."/>
        </authorList>
    </citation>
    <scope>NUCLEOTIDE SEQUENCE [LARGE SCALE GENOMIC DNA]</scope>
    <source>
        <strain evidence="8">SAF-2024a</strain>
        <tissue evidence="8">Leaf</tissue>
    </source>
</reference>
<dbReference type="InterPro" id="IPR036638">
    <property type="entry name" value="HLH_DNA-bd_sf"/>
</dbReference>
<dbReference type="PANTHER" id="PTHR13935:SF41">
    <property type="entry name" value="TRANSCRIPTION FACTOR ORG2-RELATED"/>
    <property type="match status" value="1"/>
</dbReference>
<evidence type="ECO:0000256" key="3">
    <source>
        <dbReference type="ARBA" id="ARBA00023125"/>
    </source>
</evidence>
<dbReference type="EC" id="3.1.26.11" evidence="8"/>
<comment type="caution">
    <text evidence="8">The sequence shown here is derived from an EMBL/GenBank/DDBJ whole genome shotgun (WGS) entry which is preliminary data.</text>
</comment>
<evidence type="ECO:0000259" key="7">
    <source>
        <dbReference type="PROSITE" id="PS50888"/>
    </source>
</evidence>
<accession>A0ABD1GX55</accession>
<keyword evidence="5" id="KW-0539">Nucleus</keyword>
<organism evidence="8 9">
    <name type="scientific">Salvia divinorum</name>
    <name type="common">Maria pastora</name>
    <name type="synonym">Diviner's sage</name>
    <dbReference type="NCBI Taxonomy" id="28513"/>
    <lineage>
        <taxon>Eukaryota</taxon>
        <taxon>Viridiplantae</taxon>
        <taxon>Streptophyta</taxon>
        <taxon>Embryophyta</taxon>
        <taxon>Tracheophyta</taxon>
        <taxon>Spermatophyta</taxon>
        <taxon>Magnoliopsida</taxon>
        <taxon>eudicotyledons</taxon>
        <taxon>Gunneridae</taxon>
        <taxon>Pentapetalae</taxon>
        <taxon>asterids</taxon>
        <taxon>lamiids</taxon>
        <taxon>Lamiales</taxon>
        <taxon>Lamiaceae</taxon>
        <taxon>Nepetoideae</taxon>
        <taxon>Mentheae</taxon>
        <taxon>Salviinae</taxon>
        <taxon>Salvia</taxon>
        <taxon>Salvia subgen. Calosphace</taxon>
    </lineage>
</organism>
<gene>
    <name evidence="8" type="ORF">AAHA92_16938</name>
</gene>
<evidence type="ECO:0000313" key="9">
    <source>
        <dbReference type="Proteomes" id="UP001567538"/>
    </source>
</evidence>
<evidence type="ECO:0000256" key="1">
    <source>
        <dbReference type="ARBA" id="ARBA00004123"/>
    </source>
</evidence>
<evidence type="ECO:0000256" key="6">
    <source>
        <dbReference type="SAM" id="MobiDB-lite"/>
    </source>
</evidence>
<keyword evidence="9" id="KW-1185">Reference proteome</keyword>
<dbReference type="AlphaFoldDB" id="A0ABD1GX55"/>
<dbReference type="SUPFAM" id="SSF47459">
    <property type="entry name" value="HLH, helix-loop-helix DNA-binding domain"/>
    <property type="match status" value="1"/>
</dbReference>
<keyword evidence="3" id="KW-0238">DNA-binding</keyword>
<evidence type="ECO:0000313" key="8">
    <source>
        <dbReference type="EMBL" id="KAL1548746.1"/>
    </source>
</evidence>
<sequence length="209" mass="24063">MLAISPEYCSYGWVMNDEENLRYFCRERSESSGGNSKNGDGDGDKKVKKLNHNASERDRRKKMNTLYANLRSLLPHQDHSKKLSIPATISRVLKYIPELQREVERLSERKERFISTDQFKKRSPNNSAAASATRITDAEAVIQISMPKSDKCWLSEAILRLEEEGFVVVNASCFESFQGRLFYNLHFQAQQGQVIDDAQQLKERVWALI</sequence>
<comment type="subcellular location">
    <subcellularLocation>
        <location evidence="1">Nucleus</location>
    </subcellularLocation>
</comment>
<dbReference type="Pfam" id="PF00010">
    <property type="entry name" value="HLH"/>
    <property type="match status" value="1"/>
</dbReference>
<protein>
    <submittedName>
        <fullName evidence="8">Ribonuclease Z</fullName>
        <ecNumber evidence="8">3.1.26.11</ecNumber>
    </submittedName>
</protein>
<dbReference type="EMBL" id="JBEAFC010000007">
    <property type="protein sequence ID" value="KAL1548746.1"/>
    <property type="molecule type" value="Genomic_DNA"/>
</dbReference>
<dbReference type="Gene3D" id="4.10.280.10">
    <property type="entry name" value="Helix-loop-helix DNA-binding domain"/>
    <property type="match status" value="1"/>
</dbReference>
<name>A0ABD1GX55_SALDI</name>
<proteinExistence type="predicted"/>
<evidence type="ECO:0000256" key="4">
    <source>
        <dbReference type="ARBA" id="ARBA00023163"/>
    </source>
</evidence>
<dbReference type="InterPro" id="IPR011598">
    <property type="entry name" value="bHLH_dom"/>
</dbReference>
<keyword evidence="4" id="KW-0804">Transcription</keyword>
<dbReference type="GO" id="GO:0042781">
    <property type="term" value="F:3'-tRNA processing endoribonuclease activity"/>
    <property type="evidence" value="ECO:0007669"/>
    <property type="project" value="UniProtKB-EC"/>
</dbReference>
<dbReference type="GO" id="GO:0005634">
    <property type="term" value="C:nucleus"/>
    <property type="evidence" value="ECO:0007669"/>
    <property type="project" value="UniProtKB-SubCell"/>
</dbReference>
<dbReference type="GO" id="GO:0010106">
    <property type="term" value="P:cellular response to iron ion starvation"/>
    <property type="evidence" value="ECO:0007669"/>
    <property type="project" value="UniProtKB-ARBA"/>
</dbReference>
<dbReference type="CDD" id="cd18914">
    <property type="entry name" value="bHLH_AtORG2_like"/>
    <property type="match status" value="1"/>
</dbReference>
<evidence type="ECO:0000256" key="2">
    <source>
        <dbReference type="ARBA" id="ARBA00023015"/>
    </source>
</evidence>
<dbReference type="GO" id="GO:0006355">
    <property type="term" value="P:regulation of DNA-templated transcription"/>
    <property type="evidence" value="ECO:0007669"/>
    <property type="project" value="UniProtKB-ARBA"/>
</dbReference>
<dbReference type="PANTHER" id="PTHR13935">
    <property type="entry name" value="ACHAETE-SCUTE TRANSCRIPTION FACTOR-RELATED"/>
    <property type="match status" value="1"/>
</dbReference>
<dbReference type="InterPro" id="IPR015660">
    <property type="entry name" value="MASH1/Ascl1a-like"/>
</dbReference>
<dbReference type="PROSITE" id="PS50888">
    <property type="entry name" value="BHLH"/>
    <property type="match status" value="1"/>
</dbReference>
<feature type="region of interest" description="Disordered" evidence="6">
    <location>
        <begin position="29"/>
        <end position="60"/>
    </location>
</feature>
<keyword evidence="2" id="KW-0805">Transcription regulation</keyword>
<dbReference type="SMART" id="SM00353">
    <property type="entry name" value="HLH"/>
    <property type="match status" value="1"/>
</dbReference>